<keyword evidence="4" id="KW-0813">Transport</keyword>
<feature type="transmembrane region" description="Helical" evidence="7">
    <location>
        <begin position="169"/>
        <end position="193"/>
    </location>
</feature>
<sequence length="471" mass="51865">KKTKTKTMHPINRVCAILFCGILLATFTTTTTTTKAITTATQQVTPYKFGAESKRVLRATAPNWQAKFTPLQLQMHMGTSADVLLELTDLPFDAAFEVLSENPHLANVEYLIPADVINPTTQNWRGNVTVDALFLGSTKVYVRRVNTSERAEGTLELTIIRRTRIIDHVFTGSVALLVSLLYINFGAALDVAVLRSLLSRPFAPLIGFLTQFIVMPLLGYGLGVLIFPDSPELQLGLFFTGVSPSGGASNIWAVILGGNINLSVLMTTISNFAAFGMMPLWIFTLGQLIFDRANITVPYENIATFAVSLVVPLGIGLCIQRWCPRLTRVLVRLLKPICTCLILFIVIFAIVTNLYLFELFSWEIIVAGFALPWLGYVIAWCAAKALRRNSVDSLTIAIETGIQNTGIAIFLLRFSLPQPEADLTTVIPVSVAILTPIPLLGLYVYKRCAERGIKDGQLPDTQQSITPTHRY</sequence>
<dbReference type="InterPro" id="IPR002657">
    <property type="entry name" value="BilAc:Na_symport/Acr3"/>
</dbReference>
<evidence type="ECO:0000256" key="2">
    <source>
        <dbReference type="ARBA" id="ARBA00006528"/>
    </source>
</evidence>
<feature type="transmembrane region" description="Helical" evidence="7">
    <location>
        <begin position="426"/>
        <end position="445"/>
    </location>
</feature>
<accession>W8BLL6</accession>
<dbReference type="AlphaFoldDB" id="W8BLL6"/>
<evidence type="ECO:0000256" key="3">
    <source>
        <dbReference type="ARBA" id="ARBA00022692"/>
    </source>
</evidence>
<evidence type="ECO:0000256" key="1">
    <source>
        <dbReference type="ARBA" id="ARBA00004141"/>
    </source>
</evidence>
<comment type="similarity">
    <text evidence="2">Belongs to the bile acid:sodium symporter (BASS) (TC 2.A.28) family.</text>
</comment>
<keyword evidence="6 7" id="KW-0472">Membrane</keyword>
<evidence type="ECO:0000256" key="4">
    <source>
        <dbReference type="ARBA" id="ARBA00022847"/>
    </source>
</evidence>
<dbReference type="Gene3D" id="1.20.1530.20">
    <property type="match status" value="1"/>
</dbReference>
<reference evidence="8" key="2">
    <citation type="journal article" date="2014" name="BMC Genomics">
        <title>A genomic perspective to assessing quality of mass-reared SIT flies used in Mediterranean fruit fly (Ceratitis capitata) eradication in California.</title>
        <authorList>
            <person name="Calla B."/>
            <person name="Hall B."/>
            <person name="Hou S."/>
            <person name="Geib S.M."/>
        </authorList>
    </citation>
    <scope>NUCLEOTIDE SEQUENCE</scope>
</reference>
<organism evidence="8">
    <name type="scientific">Ceratitis capitata</name>
    <name type="common">Mediterranean fruit fly</name>
    <name type="synonym">Tephritis capitata</name>
    <dbReference type="NCBI Taxonomy" id="7213"/>
    <lineage>
        <taxon>Eukaryota</taxon>
        <taxon>Metazoa</taxon>
        <taxon>Ecdysozoa</taxon>
        <taxon>Arthropoda</taxon>
        <taxon>Hexapoda</taxon>
        <taxon>Insecta</taxon>
        <taxon>Pterygota</taxon>
        <taxon>Neoptera</taxon>
        <taxon>Endopterygota</taxon>
        <taxon>Diptera</taxon>
        <taxon>Brachycera</taxon>
        <taxon>Muscomorpha</taxon>
        <taxon>Tephritoidea</taxon>
        <taxon>Tephritidae</taxon>
        <taxon>Ceratitis</taxon>
        <taxon>Ceratitis</taxon>
    </lineage>
</organism>
<keyword evidence="5 7" id="KW-1133">Transmembrane helix</keyword>
<evidence type="ECO:0000256" key="6">
    <source>
        <dbReference type="ARBA" id="ARBA00023136"/>
    </source>
</evidence>
<keyword evidence="4" id="KW-0769">Symport</keyword>
<feature type="transmembrane region" description="Helical" evidence="7">
    <location>
        <begin position="334"/>
        <end position="356"/>
    </location>
</feature>
<dbReference type="GO" id="GO:0016020">
    <property type="term" value="C:membrane"/>
    <property type="evidence" value="ECO:0007669"/>
    <property type="project" value="UniProtKB-SubCell"/>
</dbReference>
<feature type="transmembrane region" description="Helical" evidence="7">
    <location>
        <begin position="394"/>
        <end position="414"/>
    </location>
</feature>
<feature type="transmembrane region" description="Helical" evidence="7">
    <location>
        <begin position="205"/>
        <end position="227"/>
    </location>
</feature>
<dbReference type="InterPro" id="IPR004710">
    <property type="entry name" value="Bilac:Na_transpt"/>
</dbReference>
<comment type="subcellular location">
    <subcellularLocation>
        <location evidence="1">Membrane</location>
        <topology evidence="1">Multi-pass membrane protein</topology>
    </subcellularLocation>
</comment>
<dbReference type="OrthoDB" id="203097at2759"/>
<feature type="transmembrane region" description="Helical" evidence="7">
    <location>
        <begin position="272"/>
        <end position="290"/>
    </location>
</feature>
<protein>
    <submittedName>
        <fullName evidence="8">Ileal sodium/bile acid cotransporter</fullName>
    </submittedName>
</protein>
<proteinExistence type="evidence at transcript level"/>
<dbReference type="InterPro" id="IPR038770">
    <property type="entry name" value="Na+/solute_symporter_sf"/>
</dbReference>
<gene>
    <name evidence="8" type="primary">NTCP2</name>
</gene>
<evidence type="ECO:0000256" key="5">
    <source>
        <dbReference type="ARBA" id="ARBA00022989"/>
    </source>
</evidence>
<feature type="non-terminal residue" evidence="8">
    <location>
        <position position="1"/>
    </location>
</feature>
<dbReference type="GO" id="GO:0015293">
    <property type="term" value="F:symporter activity"/>
    <property type="evidence" value="ECO:0007669"/>
    <property type="project" value="UniProtKB-KW"/>
</dbReference>
<name>W8BLL6_CERCA</name>
<dbReference type="PANTHER" id="PTHR10361:SF28">
    <property type="entry name" value="P3 PROTEIN-RELATED"/>
    <property type="match status" value="1"/>
</dbReference>
<keyword evidence="3 7" id="KW-0812">Transmembrane</keyword>
<feature type="transmembrane region" description="Helical" evidence="7">
    <location>
        <begin position="302"/>
        <end position="322"/>
    </location>
</feature>
<feature type="transmembrane region" description="Helical" evidence="7">
    <location>
        <begin position="362"/>
        <end position="382"/>
    </location>
</feature>
<dbReference type="Pfam" id="PF01758">
    <property type="entry name" value="SBF"/>
    <property type="match status" value="1"/>
</dbReference>
<evidence type="ECO:0000256" key="7">
    <source>
        <dbReference type="SAM" id="Phobius"/>
    </source>
</evidence>
<reference evidence="8" key="1">
    <citation type="submission" date="2013-07" db="EMBL/GenBank/DDBJ databases">
        <authorList>
            <person name="Geib S."/>
        </authorList>
    </citation>
    <scope>NUCLEOTIDE SEQUENCE</scope>
</reference>
<evidence type="ECO:0000313" key="8">
    <source>
        <dbReference type="EMBL" id="JAB94256.1"/>
    </source>
</evidence>
<dbReference type="PANTHER" id="PTHR10361">
    <property type="entry name" value="SODIUM-BILE ACID COTRANSPORTER"/>
    <property type="match status" value="1"/>
</dbReference>
<dbReference type="EMBL" id="GAMC01012300">
    <property type="protein sequence ID" value="JAB94255.1"/>
    <property type="molecule type" value="mRNA"/>
</dbReference>
<dbReference type="EMBL" id="GAMC01012299">
    <property type="protein sequence ID" value="JAB94256.1"/>
    <property type="molecule type" value="mRNA"/>
</dbReference>